<evidence type="ECO:0000313" key="5">
    <source>
        <dbReference type="EMBL" id="KAI5083325.1"/>
    </source>
</evidence>
<evidence type="ECO:0000256" key="2">
    <source>
        <dbReference type="ARBA" id="ARBA00022702"/>
    </source>
</evidence>
<feature type="non-terminal residue" evidence="5">
    <location>
        <position position="1"/>
    </location>
</feature>
<dbReference type="Proteomes" id="UP000886520">
    <property type="component" value="Chromosome 3"/>
</dbReference>
<keyword evidence="6" id="KW-1185">Reference proteome</keyword>
<dbReference type="Pfam" id="PF05498">
    <property type="entry name" value="RALF"/>
    <property type="match status" value="1"/>
</dbReference>
<comment type="similarity">
    <text evidence="1">Belongs to the plant rapid alkalinization factor (RALF) family.</text>
</comment>
<evidence type="ECO:0000256" key="4">
    <source>
        <dbReference type="ARBA" id="ARBA00023157"/>
    </source>
</evidence>
<proteinExistence type="inferred from homology"/>
<keyword evidence="4" id="KW-1015">Disulfide bond</keyword>
<dbReference type="OrthoDB" id="1931174at2759"/>
<protein>
    <submittedName>
        <fullName evidence="5">Uncharacterized protein</fullName>
    </submittedName>
</protein>
<dbReference type="InterPro" id="IPR008801">
    <property type="entry name" value="RALF"/>
</dbReference>
<dbReference type="GO" id="GO:0005179">
    <property type="term" value="F:hormone activity"/>
    <property type="evidence" value="ECO:0007669"/>
    <property type="project" value="UniProtKB-KW"/>
</dbReference>
<reference evidence="5" key="1">
    <citation type="submission" date="2021-01" db="EMBL/GenBank/DDBJ databases">
        <title>Adiantum capillus-veneris genome.</title>
        <authorList>
            <person name="Fang Y."/>
            <person name="Liao Q."/>
        </authorList>
    </citation>
    <scope>NUCLEOTIDE SEQUENCE</scope>
    <source>
        <strain evidence="5">H3</strain>
        <tissue evidence="5">Leaf</tissue>
    </source>
</reference>
<dbReference type="PANTHER" id="PTHR33136:SF6">
    <property type="entry name" value="PROTEIN RALF-LIKE 34"/>
    <property type="match status" value="1"/>
</dbReference>
<keyword evidence="2" id="KW-0372">Hormone</keyword>
<dbReference type="PANTHER" id="PTHR33136">
    <property type="entry name" value="RAPID ALKALINIZATION FACTOR-LIKE"/>
    <property type="match status" value="1"/>
</dbReference>
<name>A0A9D4VB98_ADICA</name>
<gene>
    <name evidence="5" type="ORF">GOP47_0003068</name>
</gene>
<evidence type="ECO:0000256" key="1">
    <source>
        <dbReference type="ARBA" id="ARBA00009178"/>
    </source>
</evidence>
<accession>A0A9D4VB98</accession>
<evidence type="ECO:0000313" key="6">
    <source>
        <dbReference type="Proteomes" id="UP000886520"/>
    </source>
</evidence>
<organism evidence="5 6">
    <name type="scientific">Adiantum capillus-veneris</name>
    <name type="common">Maidenhair fern</name>
    <dbReference type="NCBI Taxonomy" id="13818"/>
    <lineage>
        <taxon>Eukaryota</taxon>
        <taxon>Viridiplantae</taxon>
        <taxon>Streptophyta</taxon>
        <taxon>Embryophyta</taxon>
        <taxon>Tracheophyta</taxon>
        <taxon>Polypodiopsida</taxon>
        <taxon>Polypodiidae</taxon>
        <taxon>Polypodiales</taxon>
        <taxon>Pteridineae</taxon>
        <taxon>Pteridaceae</taxon>
        <taxon>Vittarioideae</taxon>
        <taxon>Adiantum</taxon>
    </lineage>
</organism>
<comment type="caution">
    <text evidence="5">The sequence shown here is derived from an EMBL/GenBank/DDBJ whole genome shotgun (WGS) entry which is preliminary data.</text>
</comment>
<dbReference type="AlphaFoldDB" id="A0A9D4VB98"/>
<keyword evidence="3" id="KW-0732">Signal</keyword>
<dbReference type="EMBL" id="JABFUD020000002">
    <property type="protein sequence ID" value="KAI5083325.1"/>
    <property type="molecule type" value="Genomic_DNA"/>
</dbReference>
<evidence type="ECO:0000256" key="3">
    <source>
        <dbReference type="ARBA" id="ARBA00022729"/>
    </source>
</evidence>
<sequence>RHKTERHLREAKRTIIYQAFSFTPTALCSTNIPNSAWRGGVSGAAAGQNCDTCRGLLSASLYDKHIGYDALHWDNTPCPPSAAGRSYYTPDCSIASGPVNPYTRGCSKITHCARDVS</sequence>